<comment type="similarity">
    <text evidence="1">Belongs to the aspartyl/asparaginyl beta-hydroxylase family.</text>
</comment>
<evidence type="ECO:0000256" key="3">
    <source>
        <dbReference type="ARBA" id="ARBA00023002"/>
    </source>
</evidence>
<feature type="signal peptide" evidence="4">
    <location>
        <begin position="1"/>
        <end position="16"/>
    </location>
</feature>
<dbReference type="EMBL" id="CAXAMM010028114">
    <property type="protein sequence ID" value="CAK9062238.1"/>
    <property type="molecule type" value="Genomic_DNA"/>
</dbReference>
<dbReference type="PANTHER" id="PTHR46332:SF5">
    <property type="entry name" value="ASPARTATE BETA-HYDROXYLASE DOMAIN CONTAINING 2"/>
    <property type="match status" value="1"/>
</dbReference>
<evidence type="ECO:0000256" key="2">
    <source>
        <dbReference type="ARBA" id="ARBA00022964"/>
    </source>
</evidence>
<dbReference type="InterPro" id="IPR027443">
    <property type="entry name" value="IPNS-like_sf"/>
</dbReference>
<keyword evidence="7" id="KW-1185">Reference proteome</keyword>
<evidence type="ECO:0000256" key="4">
    <source>
        <dbReference type="SAM" id="SignalP"/>
    </source>
</evidence>
<reference evidence="6 7" key="1">
    <citation type="submission" date="2024-02" db="EMBL/GenBank/DDBJ databases">
        <authorList>
            <person name="Chen Y."/>
            <person name="Shah S."/>
            <person name="Dougan E. K."/>
            <person name="Thang M."/>
            <person name="Chan C."/>
        </authorList>
    </citation>
    <scope>NUCLEOTIDE SEQUENCE [LARGE SCALE GENOMIC DNA]</scope>
</reference>
<gene>
    <name evidence="6" type="ORF">SCF082_LOCUS32475</name>
</gene>
<comment type="caution">
    <text evidence="6">The sequence shown here is derived from an EMBL/GenBank/DDBJ whole genome shotgun (WGS) entry which is preliminary data.</text>
</comment>
<dbReference type="PANTHER" id="PTHR46332">
    <property type="entry name" value="ASPARTATE BETA-HYDROXYLASE DOMAIN-CONTAINING PROTEIN 2"/>
    <property type="match status" value="1"/>
</dbReference>
<organism evidence="6 7">
    <name type="scientific">Durusdinium trenchii</name>
    <dbReference type="NCBI Taxonomy" id="1381693"/>
    <lineage>
        <taxon>Eukaryota</taxon>
        <taxon>Sar</taxon>
        <taxon>Alveolata</taxon>
        <taxon>Dinophyceae</taxon>
        <taxon>Suessiales</taxon>
        <taxon>Symbiodiniaceae</taxon>
        <taxon>Durusdinium</taxon>
    </lineage>
</organism>
<protein>
    <submittedName>
        <fullName evidence="6">Aspartyl/asparaginyl beta-hydroxylase (Aspartate beta-hydroxylase) (ASP beta-hydroxylase) (Peptide-aspartate beta-dioxygenase)</fullName>
    </submittedName>
</protein>
<evidence type="ECO:0000256" key="1">
    <source>
        <dbReference type="ARBA" id="ARBA00007730"/>
    </source>
</evidence>
<evidence type="ECO:0000259" key="5">
    <source>
        <dbReference type="Pfam" id="PF05118"/>
    </source>
</evidence>
<proteinExistence type="inferred from homology"/>
<sequence>MCHGVLFLMGVGLADSESDSIVLEGLKLSKVDDQKKLVLRMVETRNDQTIYQCFERGFFSAVQSADCHHENGALECRNIQGGFDEERWQKLISQMWRFIGYAEEFPALAHAVAMSLYSWMWWEGPNNDQVNLVAGRLACDFFAMSLSFNDCGNPALPLQSFFQRNCHMRWRYLLMISFELARHLASTRQLRGATEAFRVATSYWRAMKQLPHFSFIGEVSSPHHISLNADFFPAAVLRQGPVWRSARQELGIVSFLEEHFKVIQEELLRILEDESLFYQLNQLTRNAEPQFSPRDDDWLTAYLVRGAQFHEEVCSLAPGTCALLRSRPEVAQCFSPLSGSGFLRMRPGGRLKPHFGGAPRLSAHLALLVPQGELFMSVGNEQVRWVEGEVIVFDDTFIHSVTHNGQEARYVLNLWMCHPCDPTENHGAADRKIPEFCEGPEQGLLPPALR</sequence>
<keyword evidence="4" id="KW-0732">Signal</keyword>
<evidence type="ECO:0000313" key="7">
    <source>
        <dbReference type="Proteomes" id="UP001642464"/>
    </source>
</evidence>
<keyword evidence="3" id="KW-0560">Oxidoreductase</keyword>
<dbReference type="InterPro" id="IPR051821">
    <property type="entry name" value="Asp/Asn_beta-hydroxylase"/>
</dbReference>
<name>A0ABP0NFN4_9DINO</name>
<evidence type="ECO:0000313" key="6">
    <source>
        <dbReference type="EMBL" id="CAK9062238.1"/>
    </source>
</evidence>
<feature type="chain" id="PRO_5047042592" evidence="4">
    <location>
        <begin position="17"/>
        <end position="450"/>
    </location>
</feature>
<dbReference type="SUPFAM" id="SSF51197">
    <property type="entry name" value="Clavaminate synthase-like"/>
    <property type="match status" value="1"/>
</dbReference>
<keyword evidence="2" id="KW-0223">Dioxygenase</keyword>
<dbReference type="InterPro" id="IPR007803">
    <property type="entry name" value="Asp/Arg/Pro-Hydrxlase"/>
</dbReference>
<feature type="domain" description="Aspartyl/asparaginy/proline hydroxylase" evidence="5">
    <location>
        <begin position="257"/>
        <end position="419"/>
    </location>
</feature>
<dbReference type="Proteomes" id="UP001642464">
    <property type="component" value="Unassembled WGS sequence"/>
</dbReference>
<dbReference type="Pfam" id="PF05118">
    <property type="entry name" value="Asp_Arg_Hydrox"/>
    <property type="match status" value="1"/>
</dbReference>
<dbReference type="Gene3D" id="2.60.120.330">
    <property type="entry name" value="B-lactam Antibiotic, Isopenicillin N Synthase, Chain"/>
    <property type="match status" value="1"/>
</dbReference>
<accession>A0ABP0NFN4</accession>